<dbReference type="SUPFAM" id="SSF81383">
    <property type="entry name" value="F-box domain"/>
    <property type="match status" value="1"/>
</dbReference>
<feature type="domain" description="F-box" evidence="2">
    <location>
        <begin position="55"/>
        <end position="95"/>
    </location>
</feature>
<feature type="compositionally biased region" description="Basic and acidic residues" evidence="1">
    <location>
        <begin position="15"/>
        <end position="32"/>
    </location>
</feature>
<dbReference type="EMBL" id="MU003707">
    <property type="protein sequence ID" value="KAF2806301.1"/>
    <property type="molecule type" value="Genomic_DNA"/>
</dbReference>
<dbReference type="InterPro" id="IPR001810">
    <property type="entry name" value="F-box_dom"/>
</dbReference>
<dbReference type="InterPro" id="IPR036047">
    <property type="entry name" value="F-box-like_dom_sf"/>
</dbReference>
<evidence type="ECO:0000313" key="5">
    <source>
        <dbReference type="RefSeq" id="XP_033573265.1"/>
    </source>
</evidence>
<organism evidence="3">
    <name type="scientific">Mytilinidion resinicola</name>
    <dbReference type="NCBI Taxonomy" id="574789"/>
    <lineage>
        <taxon>Eukaryota</taxon>
        <taxon>Fungi</taxon>
        <taxon>Dikarya</taxon>
        <taxon>Ascomycota</taxon>
        <taxon>Pezizomycotina</taxon>
        <taxon>Dothideomycetes</taxon>
        <taxon>Pleosporomycetidae</taxon>
        <taxon>Mytilinidiales</taxon>
        <taxon>Mytilinidiaceae</taxon>
        <taxon>Mytilinidion</taxon>
    </lineage>
</organism>
<dbReference type="RefSeq" id="XP_033573265.1">
    <property type="nucleotide sequence ID" value="XM_033729044.1"/>
</dbReference>
<protein>
    <recommendedName>
        <fullName evidence="2">F-box domain-containing protein</fullName>
    </recommendedName>
</protein>
<dbReference type="Gene3D" id="1.20.1280.50">
    <property type="match status" value="1"/>
</dbReference>
<dbReference type="Pfam" id="PF00646">
    <property type="entry name" value="F-box"/>
    <property type="match status" value="1"/>
</dbReference>
<reference evidence="5" key="2">
    <citation type="submission" date="2020-04" db="EMBL/GenBank/DDBJ databases">
        <authorList>
            <consortium name="NCBI Genome Project"/>
        </authorList>
    </citation>
    <scope>NUCLEOTIDE SEQUENCE</scope>
    <source>
        <strain evidence="5">CBS 304.34</strain>
    </source>
</reference>
<dbReference type="Proteomes" id="UP000504636">
    <property type="component" value="Unplaced"/>
</dbReference>
<feature type="compositionally biased region" description="Polar residues" evidence="1">
    <location>
        <begin position="1"/>
        <end position="12"/>
    </location>
</feature>
<dbReference type="OrthoDB" id="3650933at2759"/>
<dbReference type="SMART" id="SM00256">
    <property type="entry name" value="FBOX"/>
    <property type="match status" value="1"/>
</dbReference>
<evidence type="ECO:0000259" key="2">
    <source>
        <dbReference type="SMART" id="SM00256"/>
    </source>
</evidence>
<sequence>MKPGNEDNSFAPATNDDRETRPDVDNSPDHDLTTTIEPTEATSSPSNPAAHAVFASYELLEEILTYLPAREVCRAQMVNRTWRDVVRSSPSLQRNAFLASAFPLVSRKPGHRYMEGRSLDEYGSFWAGLYGDRDGVTAFNPLVDEIFNSSPYGQPDFLIKSNAQTGDVLLDIAKNWFNEAYYPADLKDLIPFIECVLGINVEIPGWNKDVKEASWRQMLVVDPPGTCVAIAVGQEIEQGNYERLPVREWASPSLTLGELIDQLVIQLVEDNCIPKECGEGVLVSESTQHRKLYTYIYRVY</sequence>
<feature type="compositionally biased region" description="Polar residues" evidence="1">
    <location>
        <begin position="33"/>
        <end position="47"/>
    </location>
</feature>
<evidence type="ECO:0000256" key="1">
    <source>
        <dbReference type="SAM" id="MobiDB-lite"/>
    </source>
</evidence>
<proteinExistence type="predicted"/>
<dbReference type="AlphaFoldDB" id="A0A6A6YBV2"/>
<accession>A0A6A6YBV2</accession>
<dbReference type="GeneID" id="54469937"/>
<keyword evidence="4" id="KW-1185">Reference proteome</keyword>
<evidence type="ECO:0000313" key="4">
    <source>
        <dbReference type="Proteomes" id="UP000504636"/>
    </source>
</evidence>
<reference evidence="3 5" key="1">
    <citation type="journal article" date="2020" name="Stud. Mycol.">
        <title>101 Dothideomycetes genomes: a test case for predicting lifestyles and emergence of pathogens.</title>
        <authorList>
            <person name="Haridas S."/>
            <person name="Albert R."/>
            <person name="Binder M."/>
            <person name="Bloem J."/>
            <person name="Labutti K."/>
            <person name="Salamov A."/>
            <person name="Andreopoulos B."/>
            <person name="Baker S."/>
            <person name="Barry K."/>
            <person name="Bills G."/>
            <person name="Bluhm B."/>
            <person name="Cannon C."/>
            <person name="Castanera R."/>
            <person name="Culley D."/>
            <person name="Daum C."/>
            <person name="Ezra D."/>
            <person name="Gonzalez J."/>
            <person name="Henrissat B."/>
            <person name="Kuo A."/>
            <person name="Liang C."/>
            <person name="Lipzen A."/>
            <person name="Lutzoni F."/>
            <person name="Magnuson J."/>
            <person name="Mondo S."/>
            <person name="Nolan M."/>
            <person name="Ohm R."/>
            <person name="Pangilinan J."/>
            <person name="Park H.-J."/>
            <person name="Ramirez L."/>
            <person name="Alfaro M."/>
            <person name="Sun H."/>
            <person name="Tritt A."/>
            <person name="Yoshinaga Y."/>
            <person name="Zwiers L.-H."/>
            <person name="Turgeon B."/>
            <person name="Goodwin S."/>
            <person name="Spatafora J."/>
            <person name="Crous P."/>
            <person name="Grigoriev I."/>
        </authorList>
    </citation>
    <scope>NUCLEOTIDE SEQUENCE</scope>
    <source>
        <strain evidence="3 5">CBS 304.34</strain>
    </source>
</reference>
<dbReference type="CDD" id="cd09917">
    <property type="entry name" value="F-box_SF"/>
    <property type="match status" value="1"/>
</dbReference>
<evidence type="ECO:0000313" key="3">
    <source>
        <dbReference type="EMBL" id="KAF2806301.1"/>
    </source>
</evidence>
<reference evidence="5" key="3">
    <citation type="submission" date="2025-04" db="UniProtKB">
        <authorList>
            <consortium name="RefSeq"/>
        </authorList>
    </citation>
    <scope>IDENTIFICATION</scope>
    <source>
        <strain evidence="5">CBS 304.34</strain>
    </source>
</reference>
<name>A0A6A6YBV2_9PEZI</name>
<gene>
    <name evidence="3 5" type="ORF">BDZ99DRAFT_93470</name>
</gene>
<feature type="region of interest" description="Disordered" evidence="1">
    <location>
        <begin position="1"/>
        <end position="48"/>
    </location>
</feature>